<dbReference type="GO" id="GO:0000160">
    <property type="term" value="P:phosphorelay signal transduction system"/>
    <property type="evidence" value="ECO:0007669"/>
    <property type="project" value="InterPro"/>
</dbReference>
<dbReference type="SMART" id="SM00448">
    <property type="entry name" value="REC"/>
    <property type="match status" value="1"/>
</dbReference>
<evidence type="ECO:0000256" key="3">
    <source>
        <dbReference type="ARBA" id="ARBA00023125"/>
    </source>
</evidence>
<keyword evidence="6" id="KW-0597">Phosphoprotein</keyword>
<evidence type="ECO:0000256" key="6">
    <source>
        <dbReference type="PROSITE-ProRule" id="PRU00169"/>
    </source>
</evidence>
<keyword evidence="3 9" id="KW-0238">DNA-binding</keyword>
<reference evidence="9 10" key="1">
    <citation type="submission" date="2017-02" db="EMBL/GenBank/DDBJ databases">
        <title>Genome sequence of Clostridium beijerinckii Br21.</title>
        <authorList>
            <person name="Fonseca B.C."/>
            <person name="Guazzaroni M.E."/>
            <person name="Riano-Pachon D.M."/>
            <person name="Reginatto V."/>
        </authorList>
    </citation>
    <scope>NUCLEOTIDE SEQUENCE [LARGE SCALE GENOMIC DNA]</scope>
    <source>
        <strain evidence="9 10">Br21</strain>
    </source>
</reference>
<dbReference type="RefSeq" id="WP_078114419.1">
    <property type="nucleotide sequence ID" value="NZ_CP144906.1"/>
</dbReference>
<organism evidence="9 10">
    <name type="scientific">Clostridium beijerinckii</name>
    <name type="common">Clostridium MP</name>
    <dbReference type="NCBI Taxonomy" id="1520"/>
    <lineage>
        <taxon>Bacteria</taxon>
        <taxon>Bacillati</taxon>
        <taxon>Bacillota</taxon>
        <taxon>Clostridia</taxon>
        <taxon>Eubacteriales</taxon>
        <taxon>Clostridiaceae</taxon>
        <taxon>Clostridium</taxon>
    </lineage>
</organism>
<evidence type="ECO:0000256" key="4">
    <source>
        <dbReference type="ARBA" id="ARBA00023163"/>
    </source>
</evidence>
<dbReference type="InterPro" id="IPR001789">
    <property type="entry name" value="Sig_transdc_resp-reg_receiver"/>
</dbReference>
<dbReference type="InterPro" id="IPR018060">
    <property type="entry name" value="HTH_AraC"/>
</dbReference>
<dbReference type="GO" id="GO:0043565">
    <property type="term" value="F:sequence-specific DNA binding"/>
    <property type="evidence" value="ECO:0007669"/>
    <property type="project" value="InterPro"/>
</dbReference>
<evidence type="ECO:0000256" key="5">
    <source>
        <dbReference type="ARBA" id="ARBA00024867"/>
    </source>
</evidence>
<dbReference type="SMART" id="SM00342">
    <property type="entry name" value="HTH_ARAC"/>
    <property type="match status" value="1"/>
</dbReference>
<gene>
    <name evidence="9" type="ORF">CBEIBR21_01965</name>
</gene>
<dbReference type="PROSITE" id="PS01124">
    <property type="entry name" value="HTH_ARAC_FAMILY_2"/>
    <property type="match status" value="1"/>
</dbReference>
<dbReference type="InterPro" id="IPR018062">
    <property type="entry name" value="HTH_AraC-typ_CS"/>
</dbReference>
<evidence type="ECO:0000259" key="7">
    <source>
        <dbReference type="PROSITE" id="PS01124"/>
    </source>
</evidence>
<dbReference type="Proteomes" id="UP000190959">
    <property type="component" value="Unassembled WGS sequence"/>
</dbReference>
<dbReference type="Pfam" id="PF00072">
    <property type="entry name" value="Response_reg"/>
    <property type="match status" value="1"/>
</dbReference>
<protein>
    <recommendedName>
        <fullName evidence="1">Stage 0 sporulation protein A homolog</fullName>
    </recommendedName>
</protein>
<dbReference type="PANTHER" id="PTHR43280">
    <property type="entry name" value="ARAC-FAMILY TRANSCRIPTIONAL REGULATOR"/>
    <property type="match status" value="1"/>
</dbReference>
<evidence type="ECO:0000259" key="8">
    <source>
        <dbReference type="PROSITE" id="PS50110"/>
    </source>
</evidence>
<evidence type="ECO:0000256" key="2">
    <source>
        <dbReference type="ARBA" id="ARBA00023015"/>
    </source>
</evidence>
<keyword evidence="2" id="KW-0805">Transcription regulation</keyword>
<feature type="domain" description="Response regulatory" evidence="8">
    <location>
        <begin position="3"/>
        <end position="119"/>
    </location>
</feature>
<dbReference type="SUPFAM" id="SSF52172">
    <property type="entry name" value="CheY-like"/>
    <property type="match status" value="1"/>
</dbReference>
<name>A0A1S9NBQ9_CLOBE</name>
<keyword evidence="4" id="KW-0804">Transcription</keyword>
<dbReference type="EMBL" id="MWMH01000001">
    <property type="protein sequence ID" value="OOP74959.1"/>
    <property type="molecule type" value="Genomic_DNA"/>
</dbReference>
<comment type="caution">
    <text evidence="9">The sequence shown here is derived from an EMBL/GenBank/DDBJ whole genome shotgun (WGS) entry which is preliminary data.</text>
</comment>
<dbReference type="AlphaFoldDB" id="A0A1S9NBQ9"/>
<dbReference type="SUPFAM" id="SSF46689">
    <property type="entry name" value="Homeodomain-like"/>
    <property type="match status" value="2"/>
</dbReference>
<dbReference type="PROSITE" id="PS00041">
    <property type="entry name" value="HTH_ARAC_FAMILY_1"/>
    <property type="match status" value="1"/>
</dbReference>
<comment type="function">
    <text evidence="5">May play the central regulatory role in sporulation. It may be an element of the effector pathway responsible for the activation of sporulation genes in response to nutritional stress. Spo0A may act in concert with spo0H (a sigma factor) to control the expression of some genes that are critical to the sporulation process.</text>
</comment>
<evidence type="ECO:0000313" key="9">
    <source>
        <dbReference type="EMBL" id="OOP74959.1"/>
    </source>
</evidence>
<evidence type="ECO:0000313" key="10">
    <source>
        <dbReference type="Proteomes" id="UP000190959"/>
    </source>
</evidence>
<accession>A0A1S9NBQ9</accession>
<dbReference type="InterPro" id="IPR011006">
    <property type="entry name" value="CheY-like_superfamily"/>
</dbReference>
<evidence type="ECO:0000256" key="1">
    <source>
        <dbReference type="ARBA" id="ARBA00018672"/>
    </source>
</evidence>
<dbReference type="Gene3D" id="3.40.50.2300">
    <property type="match status" value="1"/>
</dbReference>
<dbReference type="GO" id="GO:0003700">
    <property type="term" value="F:DNA-binding transcription factor activity"/>
    <property type="evidence" value="ECO:0007669"/>
    <property type="project" value="InterPro"/>
</dbReference>
<dbReference type="PROSITE" id="PS50110">
    <property type="entry name" value="RESPONSE_REGULATORY"/>
    <property type="match status" value="1"/>
</dbReference>
<feature type="domain" description="HTH araC/xylS-type" evidence="7">
    <location>
        <begin position="160"/>
        <end position="258"/>
    </location>
</feature>
<dbReference type="InterPro" id="IPR009057">
    <property type="entry name" value="Homeodomain-like_sf"/>
</dbReference>
<dbReference type="PANTHER" id="PTHR43280:SF34">
    <property type="entry name" value="ARAC-FAMILY TRANSCRIPTIONAL REGULATOR"/>
    <property type="match status" value="1"/>
</dbReference>
<dbReference type="Gene3D" id="1.10.10.60">
    <property type="entry name" value="Homeodomain-like"/>
    <property type="match status" value="2"/>
</dbReference>
<dbReference type="Pfam" id="PF12833">
    <property type="entry name" value="HTH_18"/>
    <property type="match status" value="1"/>
</dbReference>
<dbReference type="CDD" id="cd17536">
    <property type="entry name" value="REC_YesN-like"/>
    <property type="match status" value="1"/>
</dbReference>
<sequence length="269" mass="31470">MFKLLIVEDEEMIRKGVRYTFDWEKSGVVVIDEASNGKEGLEKIQSLKPDIILVDVNMPIMNGITMLQNSIKEYKYSAIIISGYDEFSLAKEAIHLGVTEYLLKPLDNDQLYNALEKAKEQVTLLREHAIVQNKIYNSKELITLQNKLLKDISYSSKYVTQMLNYIHKEYPKKITIQNLVDILGVSSTYLNNQFKKETSYTFNDYLNRYRVNQAINIMKTGKGKIYTIATDVGFKDYRYFINVFKKYTNCLPSDFIEYFKDTYYKNISE</sequence>
<feature type="modified residue" description="4-aspartylphosphate" evidence="6">
    <location>
        <position position="55"/>
    </location>
</feature>
<proteinExistence type="predicted"/>